<keyword evidence="4 6" id="KW-1133">Transmembrane helix</keyword>
<dbReference type="OrthoDB" id="5292592at2"/>
<sequence length="839" mass="91388">MRFLFDFACRDLRSSGQSLWVFFACLVLGVTLLSATGGLYRLVNLSLLADTRVIMGGDLQVITNQPLTEEALNWIKANGVVSMVTEVDSMLGTESDRFLRIELQTMDAQYPLYGGLVLEPSRPLSQITAFTDDQWGVAIDPTLANRLDIKVGDNVTVGALKMKVRALVLKQPDRSLNADWRGTPVLLSAEALQASGLIQPGSRIDYEYRLRTDQSAETWRKNFYAAFPDDTWQVRTFNDRSQRLSERLGQIASGLLIIGFSTLFIGGLGVFNSIQAYLQGKLKTIATLRALGLRNRRLAIVYLLQIAILAGAASLSGVLIGSGLTLVGASVVTSQIPISINFGDLFYPGIIAFSFGLLTAYSFALPALGKALATDPASLFRGLAQKGMPLPRKWWLATLACATLIVAMILLVLPDTVFAVGFVIVIAALLLILDLVVRGIRRWARLMEHHPLMRGRLALKLALANLHRPGNDLRTSLISLGSALTLLVACTLIVVSLLRTLNDTIPEQSPGLVLYDLLNDQVDVVVDAIEDFPGVKKVEIAPLVRGRIKALNGRELSDVNQLNENQRRDSSQERYKLSYLSNNIDDVTIVDGAWWSEPVSGLPKLAFEDREAKKLGLRVGDLVSFALQGSSFDAEIAAIYSQKGMQTRFWFEGILSKEALDPFITRHVGAVYVDDEQAIAAQNRIAMIAPNVITVRTASLLEVARQVLGKAGSGLAVVASVSLLASLLVLISVMAAGRSRQIYEATILHSLGVRMATIRRSLQLEYMLLALISSVFAVLLGSAIALPLLEFRLKLPSADLVWLGAIVAIAVSTLALGSGATYLLHRLRLKPAILLRSSH</sequence>
<reference evidence="9" key="1">
    <citation type="submission" date="2016-10" db="EMBL/GenBank/DDBJ databases">
        <authorList>
            <person name="Varghese N."/>
            <person name="Submissions S."/>
        </authorList>
    </citation>
    <scope>NUCLEOTIDE SEQUENCE [LARGE SCALE GENOMIC DNA]</scope>
    <source>
        <strain evidence="9">CGMCC 1.10971</strain>
    </source>
</reference>
<feature type="transmembrane region" description="Helical" evidence="6">
    <location>
        <begin position="764"/>
        <end position="788"/>
    </location>
</feature>
<feature type="domain" description="ABC3 transporter permease C-terminal" evidence="7">
    <location>
        <begin position="257"/>
        <end position="367"/>
    </location>
</feature>
<feature type="transmembrane region" description="Helical" evidence="6">
    <location>
        <begin position="715"/>
        <end position="736"/>
    </location>
</feature>
<evidence type="ECO:0000256" key="1">
    <source>
        <dbReference type="ARBA" id="ARBA00004651"/>
    </source>
</evidence>
<dbReference type="PANTHER" id="PTHR30287:SF1">
    <property type="entry name" value="INNER MEMBRANE PROTEIN"/>
    <property type="match status" value="1"/>
</dbReference>
<gene>
    <name evidence="8" type="ORF">SAMN05216175_102313</name>
</gene>
<evidence type="ECO:0000259" key="7">
    <source>
        <dbReference type="Pfam" id="PF02687"/>
    </source>
</evidence>
<accession>A0A1I2NC28</accession>
<feature type="transmembrane region" description="Helical" evidence="6">
    <location>
        <begin position="477"/>
        <end position="498"/>
    </location>
</feature>
<evidence type="ECO:0000313" key="8">
    <source>
        <dbReference type="EMBL" id="SFF99046.1"/>
    </source>
</evidence>
<feature type="domain" description="ABC3 transporter permease C-terminal" evidence="7">
    <location>
        <begin position="717"/>
        <end position="821"/>
    </location>
</feature>
<name>A0A1I2NC28_9GAMM</name>
<feature type="transmembrane region" description="Helical" evidence="6">
    <location>
        <begin position="345"/>
        <end position="373"/>
    </location>
</feature>
<evidence type="ECO:0000256" key="5">
    <source>
        <dbReference type="ARBA" id="ARBA00023136"/>
    </source>
</evidence>
<feature type="transmembrane region" description="Helical" evidence="6">
    <location>
        <begin position="419"/>
        <end position="437"/>
    </location>
</feature>
<feature type="transmembrane region" description="Helical" evidence="6">
    <location>
        <begin position="394"/>
        <end position="413"/>
    </location>
</feature>
<organism evidence="8 9">
    <name type="scientific">Neptunomonas qingdaonensis</name>
    <dbReference type="NCBI Taxonomy" id="1045558"/>
    <lineage>
        <taxon>Bacteria</taxon>
        <taxon>Pseudomonadati</taxon>
        <taxon>Pseudomonadota</taxon>
        <taxon>Gammaproteobacteria</taxon>
        <taxon>Oceanospirillales</taxon>
        <taxon>Oceanospirillaceae</taxon>
        <taxon>Neptunomonas</taxon>
    </lineage>
</organism>
<protein>
    <submittedName>
        <fullName evidence="8">Putative ABC transport system permease protein</fullName>
    </submittedName>
</protein>
<evidence type="ECO:0000256" key="4">
    <source>
        <dbReference type="ARBA" id="ARBA00022989"/>
    </source>
</evidence>
<feature type="transmembrane region" description="Helical" evidence="6">
    <location>
        <begin position="800"/>
        <end position="824"/>
    </location>
</feature>
<evidence type="ECO:0000256" key="6">
    <source>
        <dbReference type="SAM" id="Phobius"/>
    </source>
</evidence>
<feature type="transmembrane region" description="Helical" evidence="6">
    <location>
        <begin position="251"/>
        <end position="278"/>
    </location>
</feature>
<proteinExistence type="predicted"/>
<dbReference type="GO" id="GO:0005886">
    <property type="term" value="C:plasma membrane"/>
    <property type="evidence" value="ECO:0007669"/>
    <property type="project" value="UniProtKB-SubCell"/>
</dbReference>
<dbReference type="STRING" id="1045558.SAMN05216175_102313"/>
<feature type="transmembrane region" description="Helical" evidence="6">
    <location>
        <begin position="20"/>
        <end position="43"/>
    </location>
</feature>
<dbReference type="EMBL" id="FOOU01000002">
    <property type="protein sequence ID" value="SFF99046.1"/>
    <property type="molecule type" value="Genomic_DNA"/>
</dbReference>
<dbReference type="Proteomes" id="UP000198623">
    <property type="component" value="Unassembled WGS sequence"/>
</dbReference>
<dbReference type="PANTHER" id="PTHR30287">
    <property type="entry name" value="MEMBRANE COMPONENT OF PREDICTED ABC SUPERFAMILY METABOLITE UPTAKE TRANSPORTER"/>
    <property type="match status" value="1"/>
</dbReference>
<evidence type="ECO:0000256" key="2">
    <source>
        <dbReference type="ARBA" id="ARBA00022475"/>
    </source>
</evidence>
<dbReference type="PROSITE" id="PS51257">
    <property type="entry name" value="PROKAR_LIPOPROTEIN"/>
    <property type="match status" value="1"/>
</dbReference>
<keyword evidence="2" id="KW-1003">Cell membrane</keyword>
<dbReference type="InterPro" id="IPR003838">
    <property type="entry name" value="ABC3_permease_C"/>
</dbReference>
<keyword evidence="3 6" id="KW-0812">Transmembrane</keyword>
<comment type="subcellular location">
    <subcellularLocation>
        <location evidence="1">Cell membrane</location>
        <topology evidence="1">Multi-pass membrane protein</topology>
    </subcellularLocation>
</comment>
<feature type="transmembrane region" description="Helical" evidence="6">
    <location>
        <begin position="299"/>
        <end position="325"/>
    </location>
</feature>
<evidence type="ECO:0000256" key="3">
    <source>
        <dbReference type="ARBA" id="ARBA00022692"/>
    </source>
</evidence>
<dbReference type="InterPro" id="IPR038766">
    <property type="entry name" value="Membrane_comp_ABC_pdt"/>
</dbReference>
<keyword evidence="5 6" id="KW-0472">Membrane</keyword>
<dbReference type="RefSeq" id="WP_090724973.1">
    <property type="nucleotide sequence ID" value="NZ_FOOU01000002.1"/>
</dbReference>
<dbReference type="AlphaFoldDB" id="A0A1I2NC28"/>
<keyword evidence="9" id="KW-1185">Reference proteome</keyword>
<dbReference type="Pfam" id="PF02687">
    <property type="entry name" value="FtsX"/>
    <property type="match status" value="2"/>
</dbReference>
<evidence type="ECO:0000313" key="9">
    <source>
        <dbReference type="Proteomes" id="UP000198623"/>
    </source>
</evidence>